<keyword evidence="1" id="KW-0812">Transmembrane</keyword>
<protein>
    <submittedName>
        <fullName evidence="2">Uncharacterized protein</fullName>
    </submittedName>
</protein>
<evidence type="ECO:0000256" key="1">
    <source>
        <dbReference type="SAM" id="Phobius"/>
    </source>
</evidence>
<dbReference type="AlphaFoldDB" id="A0A1F5GE96"/>
<accession>A0A1F5GE96</accession>
<gene>
    <name evidence="2" type="ORF">A3D07_00015</name>
</gene>
<evidence type="ECO:0000313" key="2">
    <source>
        <dbReference type="EMBL" id="OGD90179.1"/>
    </source>
</evidence>
<feature type="transmembrane region" description="Helical" evidence="1">
    <location>
        <begin position="31"/>
        <end position="50"/>
    </location>
</feature>
<keyword evidence="1" id="KW-1133">Transmembrane helix</keyword>
<sequence>MLAIILLLLIYFFVFAQPTYAYLDPGTGSYITQLMIGFVAGGLYLLKVYWRKIAAVVKRLFRKPKKTDEKKRTNKRS</sequence>
<comment type="caution">
    <text evidence="2">The sequence shown here is derived from an EMBL/GenBank/DDBJ whole genome shotgun (WGS) entry which is preliminary data.</text>
</comment>
<proteinExistence type="predicted"/>
<name>A0A1F5GE96_9BACT</name>
<keyword evidence="1" id="KW-0472">Membrane</keyword>
<dbReference type="STRING" id="1797716.A3D07_00015"/>
<dbReference type="EMBL" id="MFBF01000052">
    <property type="protein sequence ID" value="OGD90179.1"/>
    <property type="molecule type" value="Genomic_DNA"/>
</dbReference>
<dbReference type="Proteomes" id="UP000177124">
    <property type="component" value="Unassembled WGS sequence"/>
</dbReference>
<organism evidence="2 3">
    <name type="scientific">Candidatus Curtissbacteria bacterium RIFCSPHIGHO2_02_FULL_42_15</name>
    <dbReference type="NCBI Taxonomy" id="1797716"/>
    <lineage>
        <taxon>Bacteria</taxon>
        <taxon>Candidatus Curtissiibacteriota</taxon>
    </lineage>
</organism>
<evidence type="ECO:0000313" key="3">
    <source>
        <dbReference type="Proteomes" id="UP000177124"/>
    </source>
</evidence>
<reference evidence="2 3" key="1">
    <citation type="journal article" date="2016" name="Nat. Commun.">
        <title>Thousands of microbial genomes shed light on interconnected biogeochemical processes in an aquifer system.</title>
        <authorList>
            <person name="Anantharaman K."/>
            <person name="Brown C.T."/>
            <person name="Hug L.A."/>
            <person name="Sharon I."/>
            <person name="Castelle C.J."/>
            <person name="Probst A.J."/>
            <person name="Thomas B.C."/>
            <person name="Singh A."/>
            <person name="Wilkins M.J."/>
            <person name="Karaoz U."/>
            <person name="Brodie E.L."/>
            <person name="Williams K.H."/>
            <person name="Hubbard S.S."/>
            <person name="Banfield J.F."/>
        </authorList>
    </citation>
    <scope>NUCLEOTIDE SEQUENCE [LARGE SCALE GENOMIC DNA]</scope>
</reference>